<reference evidence="2 3" key="1">
    <citation type="journal article" date="2023" name="Elife">
        <title>Identification of key yeast species and microbe-microbe interactions impacting larval growth of Drosophila in the wild.</title>
        <authorList>
            <person name="Mure A."/>
            <person name="Sugiura Y."/>
            <person name="Maeda R."/>
            <person name="Honda K."/>
            <person name="Sakurai N."/>
            <person name="Takahashi Y."/>
            <person name="Watada M."/>
            <person name="Katoh T."/>
            <person name="Gotoh A."/>
            <person name="Gotoh Y."/>
            <person name="Taniguchi I."/>
            <person name="Nakamura K."/>
            <person name="Hayashi T."/>
            <person name="Katayama T."/>
            <person name="Uemura T."/>
            <person name="Hattori Y."/>
        </authorList>
    </citation>
    <scope>NUCLEOTIDE SEQUENCE [LARGE SCALE GENOMIC DNA]</scope>
    <source>
        <strain evidence="2 3">PK-24</strain>
    </source>
</reference>
<comment type="caution">
    <text evidence="2">The sequence shown here is derived from an EMBL/GenBank/DDBJ whole genome shotgun (WGS) entry which is preliminary data.</text>
</comment>
<feature type="compositionally biased region" description="Basic residues" evidence="1">
    <location>
        <begin position="305"/>
        <end position="315"/>
    </location>
</feature>
<evidence type="ECO:0000313" key="2">
    <source>
        <dbReference type="EMBL" id="GMM45507.1"/>
    </source>
</evidence>
<evidence type="ECO:0000256" key="1">
    <source>
        <dbReference type="SAM" id="MobiDB-lite"/>
    </source>
</evidence>
<protein>
    <submittedName>
        <fullName evidence="2">Uncharacterized protein</fullName>
    </submittedName>
</protein>
<feature type="compositionally biased region" description="Basic residues" evidence="1">
    <location>
        <begin position="276"/>
        <end position="296"/>
    </location>
</feature>
<feature type="compositionally biased region" description="Basic and acidic residues" evidence="1">
    <location>
        <begin position="413"/>
        <end position="431"/>
    </location>
</feature>
<sequence>MFDSKQFIYNKNKPNNDLMSFHKDKFKDPLLELLQSDDLNKNKELSDSLITYIDDISDEGIKLWCIESLTLLRDLENLENNLSKWEFLALDHTIQLEIENNRKGINNNARQAGISLKEVIVLSNRSNMKKATADEVLNQSEKIKSLLLDNKVKIDESIERAKKVSKNARLLISDAGTIMVKLTMRIVKLAKYLDQQVNIGYSKAKLIKIGIDVETILIENNELLEGFNFDGYRDYINETLDDIFNAVTKNNTKLLWNALRKFNTAEKTFEKLLQKSKSKLKHKHKHKHKNKHKHSHTHSDDDSHKIKHKHKHKHIEKSDEKNSSSDKISVSSPTLSEVKSKNLSDVDSSKTLVNGGDYQDNTNKNVLTKISARETFKDDDSLLRSNIGNYMPELLAKFKKGDDISGNSEDESKDEKIETQDSSSEKAKSEIIIDDKHVKPPSLITNLWSSFYQPVVFHNSNIPLKETKTIEYNNEIDDDDDDDVENNKATEKNSIKLIENDVNSDDNKLTEKNSNKLIELVELQALETKVKLSESTMQLNEMENNLEKQESTFKKPTVSEMPRLANLLNHRPITGTSGKILNILNNK</sequence>
<evidence type="ECO:0000313" key="3">
    <source>
        <dbReference type="Proteomes" id="UP001378960"/>
    </source>
</evidence>
<feature type="region of interest" description="Disordered" evidence="1">
    <location>
        <begin position="401"/>
        <end position="431"/>
    </location>
</feature>
<feature type="compositionally biased region" description="Basic and acidic residues" evidence="1">
    <location>
        <begin position="338"/>
        <end position="348"/>
    </location>
</feature>
<name>A0AAV5R3C9_PICKL</name>
<gene>
    <name evidence="2" type="ORF">DAPK24_020820</name>
</gene>
<dbReference type="EMBL" id="BTGB01000002">
    <property type="protein sequence ID" value="GMM45507.1"/>
    <property type="molecule type" value="Genomic_DNA"/>
</dbReference>
<organism evidence="2 3">
    <name type="scientific">Pichia kluyveri</name>
    <name type="common">Yeast</name>
    <dbReference type="NCBI Taxonomy" id="36015"/>
    <lineage>
        <taxon>Eukaryota</taxon>
        <taxon>Fungi</taxon>
        <taxon>Dikarya</taxon>
        <taxon>Ascomycota</taxon>
        <taxon>Saccharomycotina</taxon>
        <taxon>Pichiomycetes</taxon>
        <taxon>Pichiales</taxon>
        <taxon>Pichiaceae</taxon>
        <taxon>Pichia</taxon>
    </lineage>
</organism>
<keyword evidence="3" id="KW-1185">Reference proteome</keyword>
<dbReference type="AlphaFoldDB" id="A0AAV5R3C9"/>
<dbReference type="Proteomes" id="UP001378960">
    <property type="component" value="Unassembled WGS sequence"/>
</dbReference>
<feature type="region of interest" description="Disordered" evidence="1">
    <location>
        <begin position="276"/>
        <end position="362"/>
    </location>
</feature>
<proteinExistence type="predicted"/>
<accession>A0AAV5R3C9</accession>